<feature type="repeat" description="PPR" evidence="3">
    <location>
        <begin position="25"/>
        <end position="59"/>
    </location>
</feature>
<evidence type="ECO:0000313" key="5">
    <source>
        <dbReference type="Proteomes" id="UP000734854"/>
    </source>
</evidence>
<gene>
    <name evidence="4" type="ORF">ZIOFF_072707</name>
</gene>
<dbReference type="Gene3D" id="1.25.40.10">
    <property type="entry name" value="Tetratricopeptide repeat domain"/>
    <property type="match status" value="1"/>
</dbReference>
<dbReference type="PANTHER" id="PTHR46128:SF211">
    <property type="entry name" value="PENTACOTRIPEPTIDE-REPEAT REGION OF PRORP DOMAIN-CONTAINING PROTEIN"/>
    <property type="match status" value="1"/>
</dbReference>
<proteinExistence type="inferred from homology"/>
<dbReference type="NCBIfam" id="TIGR00756">
    <property type="entry name" value="PPR"/>
    <property type="match status" value="1"/>
</dbReference>
<dbReference type="Pfam" id="PF13041">
    <property type="entry name" value="PPR_2"/>
    <property type="match status" value="1"/>
</dbReference>
<keyword evidence="5" id="KW-1185">Reference proteome</keyword>
<organism evidence="4 5">
    <name type="scientific">Zingiber officinale</name>
    <name type="common">Ginger</name>
    <name type="synonym">Amomum zingiber</name>
    <dbReference type="NCBI Taxonomy" id="94328"/>
    <lineage>
        <taxon>Eukaryota</taxon>
        <taxon>Viridiplantae</taxon>
        <taxon>Streptophyta</taxon>
        <taxon>Embryophyta</taxon>
        <taxon>Tracheophyta</taxon>
        <taxon>Spermatophyta</taxon>
        <taxon>Magnoliopsida</taxon>
        <taxon>Liliopsida</taxon>
        <taxon>Zingiberales</taxon>
        <taxon>Zingiberaceae</taxon>
        <taxon>Zingiber</taxon>
    </lineage>
</organism>
<dbReference type="PANTHER" id="PTHR46128">
    <property type="entry name" value="MITOCHONDRIAL GROUP I INTRON SPLICING FACTOR CCM1"/>
    <property type="match status" value="1"/>
</dbReference>
<sequence>MAGFTKLLSSFSPFYHEKEGSFGPNVYSYTVLVLGLRKEELWEEAYRVLKLMEDEGCMPTVVAFTILIRSLCKKKGSFLLYTREWFIEVWDGNNAIDLLQKVVYWGNNSRDIVTWNMYFHCLCCKGNMDEIHIKLFNNAKDLHALSYSLA</sequence>
<comment type="caution">
    <text evidence="4">The sequence shown here is derived from an EMBL/GenBank/DDBJ whole genome shotgun (WGS) entry which is preliminary data.</text>
</comment>
<protein>
    <recommendedName>
        <fullName evidence="6">Pentatricopeptide repeat-containing protein</fullName>
    </recommendedName>
</protein>
<dbReference type="InterPro" id="IPR011990">
    <property type="entry name" value="TPR-like_helical_dom_sf"/>
</dbReference>
<evidence type="ECO:0000256" key="1">
    <source>
        <dbReference type="ARBA" id="ARBA00007626"/>
    </source>
</evidence>
<dbReference type="EMBL" id="JACMSC010000022">
    <property type="protein sequence ID" value="KAG6468138.1"/>
    <property type="molecule type" value="Genomic_DNA"/>
</dbReference>
<dbReference type="AlphaFoldDB" id="A0A8J5BVA2"/>
<evidence type="ECO:0008006" key="6">
    <source>
        <dbReference type="Google" id="ProtNLM"/>
    </source>
</evidence>
<dbReference type="InterPro" id="IPR002885">
    <property type="entry name" value="PPR_rpt"/>
</dbReference>
<dbReference type="InterPro" id="IPR050872">
    <property type="entry name" value="PPR_P_subfamily"/>
</dbReference>
<evidence type="ECO:0000256" key="2">
    <source>
        <dbReference type="ARBA" id="ARBA00022737"/>
    </source>
</evidence>
<keyword evidence="2" id="KW-0677">Repeat</keyword>
<comment type="similarity">
    <text evidence="1">Belongs to the PPR family. P subfamily.</text>
</comment>
<dbReference type="PROSITE" id="PS51375">
    <property type="entry name" value="PPR"/>
    <property type="match status" value="1"/>
</dbReference>
<name>A0A8J5BVA2_ZINOF</name>
<dbReference type="Pfam" id="PF01535">
    <property type="entry name" value="PPR"/>
    <property type="match status" value="1"/>
</dbReference>
<reference evidence="4 5" key="1">
    <citation type="submission" date="2020-08" db="EMBL/GenBank/DDBJ databases">
        <title>Plant Genome Project.</title>
        <authorList>
            <person name="Zhang R.-G."/>
        </authorList>
    </citation>
    <scope>NUCLEOTIDE SEQUENCE [LARGE SCALE GENOMIC DNA]</scope>
    <source>
        <tissue evidence="4">Rhizome</tissue>
    </source>
</reference>
<dbReference type="Proteomes" id="UP000734854">
    <property type="component" value="Unassembled WGS sequence"/>
</dbReference>
<evidence type="ECO:0000313" key="4">
    <source>
        <dbReference type="EMBL" id="KAG6468138.1"/>
    </source>
</evidence>
<evidence type="ECO:0000256" key="3">
    <source>
        <dbReference type="PROSITE-ProRule" id="PRU00708"/>
    </source>
</evidence>
<accession>A0A8J5BVA2</accession>